<feature type="binding site" evidence="8">
    <location>
        <position position="67"/>
    </location>
    <ligand>
        <name>shikimate</name>
        <dbReference type="ChEBI" id="CHEBI:36208"/>
    </ligand>
</feature>
<dbReference type="NCBIfam" id="NF001319">
    <property type="entry name" value="PRK00258.3-3"/>
    <property type="match status" value="1"/>
</dbReference>
<evidence type="ECO:0000256" key="3">
    <source>
        <dbReference type="ARBA" id="ARBA00022605"/>
    </source>
</evidence>
<dbReference type="EC" id="1.1.1.25" evidence="2 8"/>
<feature type="binding site" evidence="8">
    <location>
        <position position="92"/>
    </location>
    <ligand>
        <name>shikimate</name>
        <dbReference type="ChEBI" id="CHEBI:36208"/>
    </ligand>
</feature>
<dbReference type="GO" id="GO:0050661">
    <property type="term" value="F:NADP binding"/>
    <property type="evidence" value="ECO:0007669"/>
    <property type="project" value="InterPro"/>
</dbReference>
<dbReference type="InterPro" id="IPR046346">
    <property type="entry name" value="Aminoacid_DH-like_N_sf"/>
</dbReference>
<dbReference type="AlphaFoldDB" id="A0A2U3QES3"/>
<dbReference type="NCBIfam" id="TIGR00507">
    <property type="entry name" value="aroE"/>
    <property type="match status" value="1"/>
</dbReference>
<feature type="binding site" evidence="8">
    <location>
        <begin position="20"/>
        <end position="22"/>
    </location>
    <ligand>
        <name>shikimate</name>
        <dbReference type="ChEBI" id="CHEBI:36208"/>
    </ligand>
</feature>
<dbReference type="CDD" id="cd01065">
    <property type="entry name" value="NAD_bind_Shikimate_DH"/>
    <property type="match status" value="1"/>
</dbReference>
<evidence type="ECO:0000256" key="5">
    <source>
        <dbReference type="ARBA" id="ARBA00023002"/>
    </source>
</evidence>
<proteinExistence type="inferred from homology"/>
<dbReference type="InterPro" id="IPR041121">
    <property type="entry name" value="SDH_C"/>
</dbReference>
<dbReference type="PANTHER" id="PTHR21089">
    <property type="entry name" value="SHIKIMATE DEHYDROGENASE"/>
    <property type="match status" value="1"/>
</dbReference>
<name>A0A2U3QES3_9BACT</name>
<feature type="domain" description="SDH C-terminal" evidence="10">
    <location>
        <begin position="240"/>
        <end position="269"/>
    </location>
</feature>
<feature type="binding site" evidence="8">
    <location>
        <position position="107"/>
    </location>
    <ligand>
        <name>shikimate</name>
        <dbReference type="ChEBI" id="CHEBI:36208"/>
    </ligand>
</feature>
<dbReference type="InterPro" id="IPR022893">
    <property type="entry name" value="Shikimate_DH_fam"/>
</dbReference>
<sequence>MNITGKTRITGLFGYPVEHTLSPAMHNAAFEHLGLDYCYLPFLVHPNSLGKAVDSIRALSMAGVNVTVPHKEAVISFLNDVNEEACFIGAVNTVVNREGRLTGYNTDGRGFMRSLEENGIPVAGNKVLVVGAGGASRAVGYYISEKAASLAIHDIDRNKLHKLVSDLSNIRKNVMALTQIDDPAGFDIIINATPLGLKKGDPSPVDISALSPTQTVCDLIYKRTSLLDLAAQKGCRTMDGLGMLLWQGVLAFELWTSVSPPVDIMRTALFKAMR</sequence>
<dbReference type="GO" id="GO:0004764">
    <property type="term" value="F:shikimate 3-dehydrogenase (NADP+) activity"/>
    <property type="evidence" value="ECO:0007669"/>
    <property type="project" value="UniProtKB-UniRule"/>
</dbReference>
<dbReference type="SUPFAM" id="SSF53223">
    <property type="entry name" value="Aminoacid dehydrogenase-like, N-terminal domain"/>
    <property type="match status" value="1"/>
</dbReference>
<evidence type="ECO:0000313" key="12">
    <source>
        <dbReference type="Proteomes" id="UP000245125"/>
    </source>
</evidence>
<evidence type="ECO:0000256" key="1">
    <source>
        <dbReference type="ARBA" id="ARBA00004871"/>
    </source>
</evidence>
<dbReference type="InterPro" id="IPR011342">
    <property type="entry name" value="Shikimate_DH"/>
</dbReference>
<evidence type="ECO:0000256" key="7">
    <source>
        <dbReference type="ARBA" id="ARBA00049442"/>
    </source>
</evidence>
<dbReference type="OrthoDB" id="9792692at2"/>
<accession>A0A2U3QES3</accession>
<keyword evidence="5 8" id="KW-0560">Oxidoreductase</keyword>
<reference evidence="12" key="1">
    <citation type="submission" date="2018-03" db="EMBL/GenBank/DDBJ databases">
        <authorList>
            <person name="Zecchin S."/>
        </authorList>
    </citation>
    <scope>NUCLEOTIDE SEQUENCE [LARGE SCALE GENOMIC DNA]</scope>
</reference>
<dbReference type="GO" id="GO:0019632">
    <property type="term" value="P:shikimate metabolic process"/>
    <property type="evidence" value="ECO:0007669"/>
    <property type="project" value="InterPro"/>
</dbReference>
<keyword evidence="6 8" id="KW-0057">Aromatic amino acid biosynthesis</keyword>
<dbReference type="Gene3D" id="3.40.50.720">
    <property type="entry name" value="NAD(P)-binding Rossmann-like Domain"/>
    <property type="match status" value="1"/>
</dbReference>
<evidence type="ECO:0000256" key="6">
    <source>
        <dbReference type="ARBA" id="ARBA00023141"/>
    </source>
</evidence>
<keyword evidence="12" id="KW-1185">Reference proteome</keyword>
<evidence type="ECO:0000256" key="4">
    <source>
        <dbReference type="ARBA" id="ARBA00022857"/>
    </source>
</evidence>
<evidence type="ECO:0000256" key="8">
    <source>
        <dbReference type="HAMAP-Rule" id="MF_00222"/>
    </source>
</evidence>
<feature type="binding site" evidence="8">
    <location>
        <position position="221"/>
    </location>
    <ligand>
        <name>shikimate</name>
        <dbReference type="ChEBI" id="CHEBI:36208"/>
    </ligand>
</feature>
<comment type="pathway">
    <text evidence="1 8">Metabolic intermediate biosynthesis; chorismate biosynthesis; chorismate from D-erythrose 4-phosphate and phosphoenolpyruvate: step 4/7.</text>
</comment>
<dbReference type="Proteomes" id="UP000245125">
    <property type="component" value="Unassembled WGS sequence"/>
</dbReference>
<protein>
    <recommendedName>
        <fullName evidence="2 8">Shikimate dehydrogenase (NADP(+))</fullName>
        <shortName evidence="8">SDH</shortName>
        <ecNumber evidence="2 8">1.1.1.25</ecNumber>
    </recommendedName>
</protein>
<feature type="active site" description="Proton acceptor" evidence="8">
    <location>
        <position position="71"/>
    </location>
</feature>
<dbReference type="Pfam" id="PF18317">
    <property type="entry name" value="SDH_C"/>
    <property type="match status" value="1"/>
</dbReference>
<dbReference type="Gene3D" id="3.40.50.10860">
    <property type="entry name" value="Leucine Dehydrogenase, chain A, domain 1"/>
    <property type="match status" value="1"/>
</dbReference>
<dbReference type="GO" id="GO:0005829">
    <property type="term" value="C:cytosol"/>
    <property type="evidence" value="ECO:0007669"/>
    <property type="project" value="TreeGrafter"/>
</dbReference>
<feature type="binding site" evidence="8">
    <location>
        <position position="83"/>
    </location>
    <ligand>
        <name>NADP(+)</name>
        <dbReference type="ChEBI" id="CHEBI:58349"/>
    </ligand>
</feature>
<comment type="function">
    <text evidence="8">Involved in the biosynthesis of the chorismate, which leads to the biosynthesis of aromatic amino acids. Catalyzes the reversible NADPH linked reduction of 3-dehydroshikimate (DHSA) to yield shikimate (SA).</text>
</comment>
<dbReference type="PANTHER" id="PTHR21089:SF1">
    <property type="entry name" value="BIFUNCTIONAL 3-DEHYDROQUINATE DEHYDRATASE_SHIKIMATE DEHYDROGENASE, CHLOROPLASTIC"/>
    <property type="match status" value="1"/>
</dbReference>
<dbReference type="UniPathway" id="UPA00053">
    <property type="reaction ID" value="UER00087"/>
</dbReference>
<dbReference type="GO" id="GO:0008652">
    <property type="term" value="P:amino acid biosynthetic process"/>
    <property type="evidence" value="ECO:0007669"/>
    <property type="project" value="UniProtKB-KW"/>
</dbReference>
<feature type="domain" description="Shikimate dehydrogenase substrate binding N-terminal" evidence="9">
    <location>
        <begin position="12"/>
        <end position="94"/>
    </location>
</feature>
<feature type="binding site" evidence="8">
    <location>
        <position position="247"/>
    </location>
    <ligand>
        <name>shikimate</name>
        <dbReference type="ChEBI" id="CHEBI:36208"/>
    </ligand>
</feature>
<evidence type="ECO:0000259" key="10">
    <source>
        <dbReference type="Pfam" id="PF18317"/>
    </source>
</evidence>
<comment type="subunit">
    <text evidence="8">Homodimer.</text>
</comment>
<evidence type="ECO:0000256" key="2">
    <source>
        <dbReference type="ARBA" id="ARBA00012962"/>
    </source>
</evidence>
<organism evidence="11 12">
    <name type="scientific">Candidatus Sulfobium mesophilum</name>
    <dbReference type="NCBI Taxonomy" id="2016548"/>
    <lineage>
        <taxon>Bacteria</taxon>
        <taxon>Pseudomonadati</taxon>
        <taxon>Nitrospirota</taxon>
        <taxon>Nitrospiria</taxon>
        <taxon>Nitrospirales</taxon>
        <taxon>Nitrospiraceae</taxon>
        <taxon>Candidatus Sulfobium</taxon>
    </lineage>
</organism>
<dbReference type="Pfam" id="PF08501">
    <property type="entry name" value="Shikimate_dh_N"/>
    <property type="match status" value="1"/>
</dbReference>
<feature type="binding site" evidence="8">
    <location>
        <position position="240"/>
    </location>
    <ligand>
        <name>NADP(+)</name>
        <dbReference type="ChEBI" id="CHEBI:58349"/>
    </ligand>
</feature>
<dbReference type="GO" id="GO:0009073">
    <property type="term" value="P:aromatic amino acid family biosynthetic process"/>
    <property type="evidence" value="ECO:0007669"/>
    <property type="project" value="UniProtKB-KW"/>
</dbReference>
<comment type="catalytic activity">
    <reaction evidence="7 8">
        <text>shikimate + NADP(+) = 3-dehydroshikimate + NADPH + H(+)</text>
        <dbReference type="Rhea" id="RHEA:17737"/>
        <dbReference type="ChEBI" id="CHEBI:15378"/>
        <dbReference type="ChEBI" id="CHEBI:16630"/>
        <dbReference type="ChEBI" id="CHEBI:36208"/>
        <dbReference type="ChEBI" id="CHEBI:57783"/>
        <dbReference type="ChEBI" id="CHEBI:58349"/>
        <dbReference type="EC" id="1.1.1.25"/>
    </reaction>
</comment>
<dbReference type="HAMAP" id="MF_00222">
    <property type="entry name" value="Shikimate_DH_AroE"/>
    <property type="match status" value="1"/>
</dbReference>
<keyword evidence="3 8" id="KW-0028">Amino-acid biosynthesis</keyword>
<dbReference type="SUPFAM" id="SSF51735">
    <property type="entry name" value="NAD(P)-binding Rossmann-fold domains"/>
    <property type="match status" value="1"/>
</dbReference>
<dbReference type="InterPro" id="IPR036291">
    <property type="entry name" value="NAD(P)-bd_dom_sf"/>
</dbReference>
<comment type="similarity">
    <text evidence="8">Belongs to the shikimate dehydrogenase family.</text>
</comment>
<dbReference type="InterPro" id="IPR013708">
    <property type="entry name" value="Shikimate_DH-bd_N"/>
</dbReference>
<dbReference type="EMBL" id="OUUY01000024">
    <property type="protein sequence ID" value="SPP99829.1"/>
    <property type="molecule type" value="Genomic_DNA"/>
</dbReference>
<feature type="binding site" evidence="8">
    <location>
        <begin position="131"/>
        <end position="135"/>
    </location>
    <ligand>
        <name>NADP(+)</name>
        <dbReference type="ChEBI" id="CHEBI:58349"/>
    </ligand>
</feature>
<evidence type="ECO:0000259" key="9">
    <source>
        <dbReference type="Pfam" id="PF08501"/>
    </source>
</evidence>
<gene>
    <name evidence="8 11" type="primary">aroE</name>
    <name evidence="11" type="ORF">NBG4_120036</name>
</gene>
<dbReference type="GO" id="GO:0009423">
    <property type="term" value="P:chorismate biosynthetic process"/>
    <property type="evidence" value="ECO:0007669"/>
    <property type="project" value="UniProtKB-UniRule"/>
</dbReference>
<comment type="caution">
    <text evidence="8">Lacks conserved residue(s) required for the propagation of feature annotation.</text>
</comment>
<evidence type="ECO:0000313" key="11">
    <source>
        <dbReference type="EMBL" id="SPP99829.1"/>
    </source>
</evidence>
<keyword evidence="4 8" id="KW-0521">NADP</keyword>
<feature type="binding site" evidence="8">
    <location>
        <position position="219"/>
    </location>
    <ligand>
        <name>NADP(+)</name>
        <dbReference type="ChEBI" id="CHEBI:58349"/>
    </ligand>
</feature>